<dbReference type="Proteomes" id="UP001499852">
    <property type="component" value="Unassembled WGS sequence"/>
</dbReference>
<dbReference type="CDD" id="cd04301">
    <property type="entry name" value="NAT_SF"/>
    <property type="match status" value="1"/>
</dbReference>
<evidence type="ECO:0000259" key="1">
    <source>
        <dbReference type="PROSITE" id="PS51186"/>
    </source>
</evidence>
<dbReference type="RefSeq" id="WP_345735634.1">
    <property type="nucleotide sequence ID" value="NZ_BAABIA010000003.1"/>
</dbReference>
<gene>
    <name evidence="2" type="ORF">GCM10023213_13730</name>
</gene>
<keyword evidence="3" id="KW-1185">Reference proteome</keyword>
<reference evidence="3" key="1">
    <citation type="journal article" date="2019" name="Int. J. Syst. Evol. Microbiol.">
        <title>The Global Catalogue of Microorganisms (GCM) 10K type strain sequencing project: providing services to taxonomists for standard genome sequencing and annotation.</title>
        <authorList>
            <consortium name="The Broad Institute Genomics Platform"/>
            <consortium name="The Broad Institute Genome Sequencing Center for Infectious Disease"/>
            <person name="Wu L."/>
            <person name="Ma J."/>
        </authorList>
    </citation>
    <scope>NUCLEOTIDE SEQUENCE [LARGE SCALE GENOMIC DNA]</scope>
    <source>
        <strain evidence="3">JCM 18053</strain>
    </source>
</reference>
<proteinExistence type="predicted"/>
<evidence type="ECO:0000313" key="2">
    <source>
        <dbReference type="EMBL" id="GAA5137292.1"/>
    </source>
</evidence>
<dbReference type="PANTHER" id="PTHR43233">
    <property type="entry name" value="FAMILY N-ACETYLTRANSFERASE, PUTATIVE (AFU_ORTHOLOGUE AFUA_6G03350)-RELATED"/>
    <property type="match status" value="1"/>
</dbReference>
<dbReference type="SUPFAM" id="SSF55729">
    <property type="entry name" value="Acyl-CoA N-acyltransferases (Nat)"/>
    <property type="match status" value="1"/>
</dbReference>
<protein>
    <submittedName>
        <fullName evidence="2">GNAT family N-acetyltransferase</fullName>
    </submittedName>
</protein>
<dbReference type="InterPro" id="IPR000182">
    <property type="entry name" value="GNAT_dom"/>
</dbReference>
<dbReference type="PANTHER" id="PTHR43233:SF1">
    <property type="entry name" value="FAMILY N-ACETYLTRANSFERASE, PUTATIVE (AFU_ORTHOLOGUE AFUA_6G03350)-RELATED"/>
    <property type="match status" value="1"/>
</dbReference>
<dbReference type="InterPro" id="IPR016181">
    <property type="entry name" value="Acyl_CoA_acyltransferase"/>
</dbReference>
<dbReference type="Pfam" id="PF13673">
    <property type="entry name" value="Acetyltransf_10"/>
    <property type="match status" value="1"/>
</dbReference>
<name>A0ABP9P3R1_9BACT</name>
<comment type="caution">
    <text evidence="2">The sequence shown here is derived from an EMBL/GenBank/DDBJ whole genome shotgun (WGS) entry which is preliminary data.</text>
</comment>
<feature type="domain" description="N-acetyltransferase" evidence="1">
    <location>
        <begin position="7"/>
        <end position="147"/>
    </location>
</feature>
<accession>A0ABP9P3R1</accession>
<dbReference type="EMBL" id="BAABIA010000003">
    <property type="protein sequence ID" value="GAA5137292.1"/>
    <property type="molecule type" value="Genomic_DNA"/>
</dbReference>
<dbReference type="Gene3D" id="3.40.630.30">
    <property type="match status" value="1"/>
</dbReference>
<evidence type="ECO:0000313" key="3">
    <source>
        <dbReference type="Proteomes" id="UP001499852"/>
    </source>
</evidence>
<dbReference type="InterPro" id="IPR053144">
    <property type="entry name" value="Acetyltransferase_Butenolide"/>
</dbReference>
<dbReference type="PROSITE" id="PS51186">
    <property type="entry name" value="GNAT"/>
    <property type="match status" value="1"/>
</dbReference>
<organism evidence="2 3">
    <name type="scientific">Prosthecobacter algae</name>
    <dbReference type="NCBI Taxonomy" id="1144682"/>
    <lineage>
        <taxon>Bacteria</taxon>
        <taxon>Pseudomonadati</taxon>
        <taxon>Verrucomicrobiota</taxon>
        <taxon>Verrucomicrobiia</taxon>
        <taxon>Verrucomicrobiales</taxon>
        <taxon>Verrucomicrobiaceae</taxon>
        <taxon>Prosthecobacter</taxon>
    </lineage>
</organism>
<sequence length="147" mass="16381">MSQEIDYQIEPSLTVSEYIAVLQSSTLAERRPIDDVPRMDRMLRQADIILTARCQGDLIGIARTLTDGSYSTYLADLAVAQSFQGRGIGRELIRRTHEAAGLHTNLILIAAPGARTYYPHIGMAAHDSCWIIRGESPLHPRLHHEFG</sequence>